<keyword evidence="11" id="KW-1185">Reference proteome</keyword>
<dbReference type="InterPro" id="IPR001675">
    <property type="entry name" value="Glyco_trans_29"/>
</dbReference>
<dbReference type="AlphaFoldDB" id="A0AAJ7U4G8"/>
<dbReference type="GO" id="GO:0008373">
    <property type="term" value="F:sialyltransferase activity"/>
    <property type="evidence" value="ECO:0007669"/>
    <property type="project" value="InterPro"/>
</dbReference>
<keyword evidence="9" id="KW-0472">Membrane</keyword>
<dbReference type="RefSeq" id="XP_032829527.1">
    <property type="nucleotide sequence ID" value="XM_032973636.1"/>
</dbReference>
<evidence type="ECO:0000256" key="9">
    <source>
        <dbReference type="ARBA" id="ARBA00023136"/>
    </source>
</evidence>
<evidence type="ECO:0000256" key="3">
    <source>
        <dbReference type="ARBA" id="ARBA00022676"/>
    </source>
</evidence>
<gene>
    <name evidence="12 13" type="primary">LOC116953432</name>
</gene>
<dbReference type="PANTHER" id="PTHR13713:SF8">
    <property type="entry name" value="TYPE 2 LACTOSAMINE ALPHA-2,3-SIALYLTRANSFERASE"/>
    <property type="match status" value="1"/>
</dbReference>
<evidence type="ECO:0000256" key="10">
    <source>
        <dbReference type="ARBA" id="ARBA00023180"/>
    </source>
</evidence>
<name>A0AAJ7U4G8_PETMA</name>
<keyword evidence="3" id="KW-0328">Glycosyltransferase</keyword>
<dbReference type="PANTHER" id="PTHR13713">
    <property type="entry name" value="SIALYLTRANSFERASE"/>
    <property type="match status" value="1"/>
</dbReference>
<dbReference type="KEGG" id="pmrn:116953432"/>
<dbReference type="GO" id="GO:0009247">
    <property type="term" value="P:glycolipid biosynthetic process"/>
    <property type="evidence" value="ECO:0007669"/>
    <property type="project" value="TreeGrafter"/>
</dbReference>
<comment type="subcellular location">
    <subcellularLocation>
        <location evidence="1">Golgi apparatus membrane</location>
        <topology evidence="1">Single-pass type II membrane protein</topology>
    </subcellularLocation>
</comment>
<evidence type="ECO:0000313" key="12">
    <source>
        <dbReference type="RefSeq" id="XP_032829527.1"/>
    </source>
</evidence>
<dbReference type="Proteomes" id="UP001318040">
    <property type="component" value="Chromosome 51"/>
</dbReference>
<keyword evidence="4" id="KW-0808">Transferase</keyword>
<keyword evidence="8" id="KW-0333">Golgi apparatus</keyword>
<evidence type="ECO:0000256" key="1">
    <source>
        <dbReference type="ARBA" id="ARBA00004323"/>
    </source>
</evidence>
<protein>
    <submittedName>
        <fullName evidence="12 13">Type 2 lactosamine alpha-2,3-sialyltransferase-like isoform X1</fullName>
    </submittedName>
</protein>
<evidence type="ECO:0000313" key="11">
    <source>
        <dbReference type="Proteomes" id="UP001318040"/>
    </source>
</evidence>
<dbReference type="RefSeq" id="XP_032829529.1">
    <property type="nucleotide sequence ID" value="XM_032973638.1"/>
</dbReference>
<evidence type="ECO:0000256" key="5">
    <source>
        <dbReference type="ARBA" id="ARBA00022692"/>
    </source>
</evidence>
<evidence type="ECO:0000256" key="2">
    <source>
        <dbReference type="ARBA" id="ARBA00006003"/>
    </source>
</evidence>
<organism evidence="11 12">
    <name type="scientific">Petromyzon marinus</name>
    <name type="common">Sea lamprey</name>
    <dbReference type="NCBI Taxonomy" id="7757"/>
    <lineage>
        <taxon>Eukaryota</taxon>
        <taxon>Metazoa</taxon>
        <taxon>Chordata</taxon>
        <taxon>Craniata</taxon>
        <taxon>Vertebrata</taxon>
        <taxon>Cyclostomata</taxon>
        <taxon>Hyperoartia</taxon>
        <taxon>Petromyzontiformes</taxon>
        <taxon>Petromyzontidae</taxon>
        <taxon>Petromyzon</taxon>
    </lineage>
</organism>
<evidence type="ECO:0000313" key="13">
    <source>
        <dbReference type="RefSeq" id="XP_032829529.1"/>
    </source>
</evidence>
<dbReference type="Gene3D" id="3.90.1480.20">
    <property type="entry name" value="Glycosyl transferase family 29"/>
    <property type="match status" value="1"/>
</dbReference>
<dbReference type="Pfam" id="PF00777">
    <property type="entry name" value="Glyco_transf_29"/>
    <property type="match status" value="1"/>
</dbReference>
<evidence type="ECO:0000256" key="7">
    <source>
        <dbReference type="ARBA" id="ARBA00022989"/>
    </source>
</evidence>
<dbReference type="FunFam" id="3.90.1480.20:FF:000015">
    <property type="entry name" value="Lactosylceramide alpha-2,3-sialyltransferase"/>
    <property type="match status" value="1"/>
</dbReference>
<dbReference type="InterPro" id="IPR051142">
    <property type="entry name" value="Glycosyltransferase_29"/>
</dbReference>
<keyword evidence="6" id="KW-0735">Signal-anchor</keyword>
<evidence type="ECO:0000256" key="8">
    <source>
        <dbReference type="ARBA" id="ARBA00023034"/>
    </source>
</evidence>
<proteinExistence type="inferred from homology"/>
<reference evidence="12 13" key="1">
    <citation type="submission" date="2025-04" db="UniProtKB">
        <authorList>
            <consortium name="RefSeq"/>
        </authorList>
    </citation>
    <scope>IDENTIFICATION</scope>
    <source>
        <tissue evidence="12 13">Sperm</tissue>
    </source>
</reference>
<keyword evidence="5" id="KW-0812">Transmembrane</keyword>
<comment type="similarity">
    <text evidence="2">Belongs to the glycosyltransferase 29 family.</text>
</comment>
<sequence length="423" mass="47947">MSRQDRPWSHVLHLMAVRCPRKSMVALGCNMLRPGRRILQSKLTHCMRMKMNKAVRVGIAALVLVCLYNVFQVTTWLGAWAEGRGFSLQDRTQEFDKRIGVPMCLPSHVQENFKASYPGVDLSQAGDPFLGEKDMERFRYQNQDIRRHRKAWIYTMEQLPYKIRTVSDSMNMRSLLQLLKHPLSVDKLTSAQCRRCVVVGNGNLLKDSGLGSCIDSYDIIIRMNDAPLRGFSRDVGNRTSLRLCYPESLPDTSAEHDRSSFLVFLPFKSRDLQWLLAVLRKQPVSTHGFWKTPPKATSFESDHMNIINPDLIKVAGQHFVGISTENLISAPLTPTTGIIAITIGLRLCDELHIAGFGYNTSSPDNPVHYYGNNTMSFMNKSTTHNITAEGAFIHKLVEDRVILDLTRPSNNHDTRKNEPCKST</sequence>
<keyword evidence="10" id="KW-0325">Glycoprotein</keyword>
<dbReference type="InterPro" id="IPR038578">
    <property type="entry name" value="GT29-like_sf"/>
</dbReference>
<evidence type="ECO:0000256" key="4">
    <source>
        <dbReference type="ARBA" id="ARBA00022679"/>
    </source>
</evidence>
<keyword evidence="7" id="KW-1133">Transmembrane helix</keyword>
<evidence type="ECO:0000256" key="6">
    <source>
        <dbReference type="ARBA" id="ARBA00022968"/>
    </source>
</evidence>
<dbReference type="GO" id="GO:0000139">
    <property type="term" value="C:Golgi membrane"/>
    <property type="evidence" value="ECO:0007669"/>
    <property type="project" value="UniProtKB-SubCell"/>
</dbReference>
<accession>A0AAJ7U4G8</accession>